<feature type="transmembrane region" description="Helical" evidence="1">
    <location>
        <begin position="402"/>
        <end position="422"/>
    </location>
</feature>
<dbReference type="Proteomes" id="UP000236173">
    <property type="component" value="Unassembled WGS sequence"/>
</dbReference>
<dbReference type="GO" id="GO:0006171">
    <property type="term" value="P:cAMP biosynthetic process"/>
    <property type="evidence" value="ECO:0007669"/>
    <property type="project" value="TreeGrafter"/>
</dbReference>
<keyword evidence="1" id="KW-0472">Membrane</keyword>
<sequence>MGGFQGTRRRQRLQRVVALAVIVVTSASLGWFYQNDVLGGIMGQPAALPFTPQLLLVNCLLYDLVMRMRGSVWQDGRALDWRLSPSTETRLQGHLHRAYNGAFAHLLDIVIVAIDDATEEWLKSRQIPINPIPRTLYAEVLRRLRQAGAKVVAFDIHMDTPSLYGSADDTAFAQAAQSHGAVLLPCLLLKSGQDVSTQTPHPVLYDSVAGAGIINMSVDSDRVVRAATVAGRDAWGWRPSLGALAAGLWLGLTPDVVERQIARRQFQGRSLPTLPYVDQEPGFSGLPYQAVLLNFAGPEGSFRYVPMKVLLAPEEHGIADATLRRLFKGKLVFVGVTSKLAKDFFVTPFSATFPGVEIHATLAQMLLSRRFLHFTPLWMQRLLLLAMVLLTATLVFAVRPLFALPLTVLLAGACLYGALFALDRWLWVIPLAPLLASIAFVFAVSTAYLQFAVERHARHIRQRFQRFVAPAVLETMVAASEESLTRPRLVEATVLFSDLQGFTAISEARSPSEVAALLNEYFEAMTAVIDRYEGTTSKFIGDGIMVLFGVPVPQPDHAARAVRCAVAMQQAMERLRQRFQQRGLPELVMRIGVHTGPMVFGAIGSRRQMDLTVIGDTVNVASRLEGMNKELGSLVLISETTYLAAVAFGAQLQAEPVGEVTVRGRAQPIRVFKVLGVDDLTVPDIVSGAVPRK</sequence>
<accession>A0A2H5XBG7</accession>
<feature type="transmembrane region" description="Helical" evidence="1">
    <location>
        <begin position="16"/>
        <end position="34"/>
    </location>
</feature>
<gene>
    <name evidence="3" type="primary">cyaA_2</name>
    <name evidence="3" type="ORF">HRbin17_00969</name>
</gene>
<reference evidence="4" key="1">
    <citation type="submission" date="2017-09" db="EMBL/GenBank/DDBJ databases">
        <title>Metaegenomics of thermophilic ammonia-oxidizing enrichment culture.</title>
        <authorList>
            <person name="Kato S."/>
            <person name="Suzuki K."/>
        </authorList>
    </citation>
    <scope>NUCLEOTIDE SEQUENCE [LARGE SCALE GENOMIC DNA]</scope>
</reference>
<dbReference type="SMART" id="SM00044">
    <property type="entry name" value="CYCc"/>
    <property type="match status" value="1"/>
</dbReference>
<dbReference type="SMART" id="SM01080">
    <property type="entry name" value="CHASE2"/>
    <property type="match status" value="1"/>
</dbReference>
<dbReference type="GO" id="GO:0004016">
    <property type="term" value="F:adenylate cyclase activity"/>
    <property type="evidence" value="ECO:0007669"/>
    <property type="project" value="UniProtKB-EC"/>
</dbReference>
<dbReference type="InterPro" id="IPR001054">
    <property type="entry name" value="A/G_cyclase"/>
</dbReference>
<feature type="domain" description="Guanylate cyclase" evidence="2">
    <location>
        <begin position="493"/>
        <end position="625"/>
    </location>
</feature>
<dbReference type="GO" id="GO:0035556">
    <property type="term" value="P:intracellular signal transduction"/>
    <property type="evidence" value="ECO:0007669"/>
    <property type="project" value="InterPro"/>
</dbReference>
<keyword evidence="1" id="KW-0812">Transmembrane</keyword>
<evidence type="ECO:0000313" key="4">
    <source>
        <dbReference type="Proteomes" id="UP000236173"/>
    </source>
</evidence>
<dbReference type="PROSITE" id="PS50125">
    <property type="entry name" value="GUANYLATE_CYCLASE_2"/>
    <property type="match status" value="1"/>
</dbReference>
<dbReference type="InterPro" id="IPR050697">
    <property type="entry name" value="Adenylyl/Guanylyl_Cyclase_3/4"/>
</dbReference>
<dbReference type="InterPro" id="IPR007890">
    <property type="entry name" value="CHASE2"/>
</dbReference>
<evidence type="ECO:0000313" key="3">
    <source>
        <dbReference type="EMBL" id="GBC98457.1"/>
    </source>
</evidence>
<dbReference type="InterPro" id="IPR029787">
    <property type="entry name" value="Nucleotide_cyclase"/>
</dbReference>
<dbReference type="AlphaFoldDB" id="A0A2H5XBG7"/>
<dbReference type="EC" id="4.6.1.1" evidence="3"/>
<dbReference type="PANTHER" id="PTHR43081">
    <property type="entry name" value="ADENYLATE CYCLASE, TERMINAL-DIFFERENTIATION SPECIFIC-RELATED"/>
    <property type="match status" value="1"/>
</dbReference>
<evidence type="ECO:0000256" key="1">
    <source>
        <dbReference type="SAM" id="Phobius"/>
    </source>
</evidence>
<feature type="transmembrane region" description="Helical" evidence="1">
    <location>
        <begin position="434"/>
        <end position="453"/>
    </location>
</feature>
<comment type="caution">
    <text evidence="3">The sequence shown here is derived from an EMBL/GenBank/DDBJ whole genome shotgun (WGS) entry which is preliminary data.</text>
</comment>
<protein>
    <submittedName>
        <fullName evidence="3">Adenylate cyclase 1</fullName>
        <ecNumber evidence="3">4.6.1.1</ecNumber>
    </submittedName>
</protein>
<dbReference type="Gene3D" id="3.30.70.1230">
    <property type="entry name" value="Nucleotide cyclase"/>
    <property type="match status" value="1"/>
</dbReference>
<proteinExistence type="predicted"/>
<organism evidence="3 4">
    <name type="scientific">Candidatus Fervidibacter japonicus</name>
    <dbReference type="NCBI Taxonomy" id="2035412"/>
    <lineage>
        <taxon>Bacteria</taxon>
        <taxon>Candidatus Fervidibacterota</taxon>
        <taxon>Candidatus Fervidibacter</taxon>
    </lineage>
</organism>
<dbReference type="CDD" id="cd07302">
    <property type="entry name" value="CHD"/>
    <property type="match status" value="1"/>
</dbReference>
<dbReference type="Pfam" id="PF00211">
    <property type="entry name" value="Guanylate_cyc"/>
    <property type="match status" value="1"/>
</dbReference>
<dbReference type="EMBL" id="BEHT01000011">
    <property type="protein sequence ID" value="GBC98457.1"/>
    <property type="molecule type" value="Genomic_DNA"/>
</dbReference>
<name>A0A2H5XBG7_9BACT</name>
<dbReference type="PANTHER" id="PTHR43081:SF20">
    <property type="entry name" value="TWO-COMPONENT RESPONSE REGULATOR"/>
    <property type="match status" value="1"/>
</dbReference>
<feature type="transmembrane region" description="Helical" evidence="1">
    <location>
        <begin position="378"/>
        <end position="396"/>
    </location>
</feature>
<keyword evidence="1" id="KW-1133">Transmembrane helix</keyword>
<dbReference type="SUPFAM" id="SSF55073">
    <property type="entry name" value="Nucleotide cyclase"/>
    <property type="match status" value="1"/>
</dbReference>
<evidence type="ECO:0000259" key="2">
    <source>
        <dbReference type="PROSITE" id="PS50125"/>
    </source>
</evidence>
<keyword evidence="3" id="KW-0456">Lyase</keyword>
<dbReference type="Pfam" id="PF05226">
    <property type="entry name" value="CHASE2"/>
    <property type="match status" value="1"/>
</dbReference>